<protein>
    <recommendedName>
        <fullName evidence="3">PqqD family protein</fullName>
    </recommendedName>
</protein>
<reference evidence="1 2" key="1">
    <citation type="submission" date="2018-07" db="EMBL/GenBank/DDBJ databases">
        <title>Chitinophaga K2CV101002-2 sp. nov., isolated from a monsoon evergreen broad-leaved forest soil.</title>
        <authorList>
            <person name="Lv Y."/>
        </authorList>
    </citation>
    <scope>NUCLEOTIDE SEQUENCE [LARGE SCALE GENOMIC DNA]</scope>
    <source>
        <strain evidence="1 2">GDMCC 1.1288</strain>
    </source>
</reference>
<proteinExistence type="predicted"/>
<evidence type="ECO:0008006" key="3">
    <source>
        <dbReference type="Google" id="ProtNLM"/>
    </source>
</evidence>
<gene>
    <name evidence="1" type="ORF">DVR12_02575</name>
</gene>
<name>A0A3E1YH45_9BACT</name>
<evidence type="ECO:0000313" key="1">
    <source>
        <dbReference type="EMBL" id="RFS26692.1"/>
    </source>
</evidence>
<sequence length="127" mass="15015">MKFSFFKRTPGPNYEVLKNSPLKNLYFYRTSRWHWISKEMITVYDNQGARVFTLDPWPQMVFLDANGRLTISAYVDYVASKYKKEIPIDLDKTILSMIDLLLKDKLISLSEVLREPDPENHEPIKNK</sequence>
<dbReference type="AlphaFoldDB" id="A0A3E1YH45"/>
<dbReference type="EMBL" id="QPMM01000001">
    <property type="protein sequence ID" value="RFS26692.1"/>
    <property type="molecule type" value="Genomic_DNA"/>
</dbReference>
<keyword evidence="2" id="KW-1185">Reference proteome</keyword>
<dbReference type="Proteomes" id="UP000260644">
    <property type="component" value="Unassembled WGS sequence"/>
</dbReference>
<accession>A0A3E1YH45</accession>
<comment type="caution">
    <text evidence="1">The sequence shown here is derived from an EMBL/GenBank/DDBJ whole genome shotgun (WGS) entry which is preliminary data.</text>
</comment>
<evidence type="ECO:0000313" key="2">
    <source>
        <dbReference type="Proteomes" id="UP000260644"/>
    </source>
</evidence>
<organism evidence="1 2">
    <name type="scientific">Chitinophaga silvatica</name>
    <dbReference type="NCBI Taxonomy" id="2282649"/>
    <lineage>
        <taxon>Bacteria</taxon>
        <taxon>Pseudomonadati</taxon>
        <taxon>Bacteroidota</taxon>
        <taxon>Chitinophagia</taxon>
        <taxon>Chitinophagales</taxon>
        <taxon>Chitinophagaceae</taxon>
        <taxon>Chitinophaga</taxon>
    </lineage>
</organism>